<feature type="domain" description="AMP-dependent synthetase/ligase" evidence="2">
    <location>
        <begin position="60"/>
        <end position="155"/>
    </location>
</feature>
<dbReference type="Pfam" id="PF00501">
    <property type="entry name" value="AMP-binding"/>
    <property type="match status" value="1"/>
</dbReference>
<dbReference type="InterPro" id="IPR042099">
    <property type="entry name" value="ANL_N_sf"/>
</dbReference>
<dbReference type="Proteomes" id="UP001150925">
    <property type="component" value="Unassembled WGS sequence"/>
</dbReference>
<sequence>MLALKVGFLATPHWRPTQALLFRGKNIQWLPRSNVIRLSHSNSTPPLPLFTAAFRQAESQVEPSPLAVVDVDGSWTYGNLRRDVESVRRRLTNTHGGDLQEARVAFLCPNSYAYVVTQWAIWAAGGIAVPLSPLHPPAELDYFIQDSQADTLVYHPALKDRVQGLTHETVG</sequence>
<proteinExistence type="inferred from homology"/>
<dbReference type="PANTHER" id="PTHR43201">
    <property type="entry name" value="ACYL-COA SYNTHETASE"/>
    <property type="match status" value="1"/>
</dbReference>
<protein>
    <recommendedName>
        <fullName evidence="2">AMP-dependent synthetase/ligase domain-containing protein</fullName>
    </recommendedName>
</protein>
<dbReference type="InterPro" id="IPR000873">
    <property type="entry name" value="AMP-dep_synth/lig_dom"/>
</dbReference>
<dbReference type="AlphaFoldDB" id="A0A9W8AGD3"/>
<evidence type="ECO:0000259" key="2">
    <source>
        <dbReference type="Pfam" id="PF00501"/>
    </source>
</evidence>
<gene>
    <name evidence="3" type="ORF">IWQ62_006587</name>
</gene>
<name>A0A9W8AGD3_9FUNG</name>
<dbReference type="PANTHER" id="PTHR43201:SF8">
    <property type="entry name" value="ACYL-COA SYNTHETASE FAMILY MEMBER 3"/>
    <property type="match status" value="1"/>
</dbReference>
<dbReference type="OrthoDB" id="2962993at2759"/>
<dbReference type="EMBL" id="JANBPY010003767">
    <property type="protein sequence ID" value="KAJ1950320.1"/>
    <property type="molecule type" value="Genomic_DNA"/>
</dbReference>
<evidence type="ECO:0000313" key="4">
    <source>
        <dbReference type="Proteomes" id="UP001150925"/>
    </source>
</evidence>
<dbReference type="GO" id="GO:0006631">
    <property type="term" value="P:fatty acid metabolic process"/>
    <property type="evidence" value="ECO:0007669"/>
    <property type="project" value="TreeGrafter"/>
</dbReference>
<keyword evidence="4" id="KW-1185">Reference proteome</keyword>
<organism evidence="3 4">
    <name type="scientific">Dispira parvispora</name>
    <dbReference type="NCBI Taxonomy" id="1520584"/>
    <lineage>
        <taxon>Eukaryota</taxon>
        <taxon>Fungi</taxon>
        <taxon>Fungi incertae sedis</taxon>
        <taxon>Zoopagomycota</taxon>
        <taxon>Kickxellomycotina</taxon>
        <taxon>Dimargaritomycetes</taxon>
        <taxon>Dimargaritales</taxon>
        <taxon>Dimargaritaceae</taxon>
        <taxon>Dispira</taxon>
    </lineage>
</organism>
<reference evidence="3" key="1">
    <citation type="submission" date="2022-07" db="EMBL/GenBank/DDBJ databases">
        <title>Phylogenomic reconstructions and comparative analyses of Kickxellomycotina fungi.</title>
        <authorList>
            <person name="Reynolds N.K."/>
            <person name="Stajich J.E."/>
            <person name="Barry K."/>
            <person name="Grigoriev I.V."/>
            <person name="Crous P."/>
            <person name="Smith M.E."/>
        </authorList>
    </citation>
    <scope>NUCLEOTIDE SEQUENCE</scope>
    <source>
        <strain evidence="3">RSA 1196</strain>
    </source>
</reference>
<evidence type="ECO:0000256" key="1">
    <source>
        <dbReference type="ARBA" id="ARBA00006432"/>
    </source>
</evidence>
<dbReference type="SUPFAM" id="SSF56801">
    <property type="entry name" value="Acetyl-CoA synthetase-like"/>
    <property type="match status" value="1"/>
</dbReference>
<evidence type="ECO:0000313" key="3">
    <source>
        <dbReference type="EMBL" id="KAJ1950320.1"/>
    </source>
</evidence>
<accession>A0A9W8AGD3</accession>
<comment type="caution">
    <text evidence="3">The sequence shown here is derived from an EMBL/GenBank/DDBJ whole genome shotgun (WGS) entry which is preliminary data.</text>
</comment>
<dbReference type="GO" id="GO:0031956">
    <property type="term" value="F:medium-chain fatty acid-CoA ligase activity"/>
    <property type="evidence" value="ECO:0007669"/>
    <property type="project" value="TreeGrafter"/>
</dbReference>
<feature type="non-terminal residue" evidence="3">
    <location>
        <position position="171"/>
    </location>
</feature>
<comment type="similarity">
    <text evidence="1">Belongs to the ATP-dependent AMP-binding enzyme family.</text>
</comment>
<dbReference type="Gene3D" id="3.40.50.12780">
    <property type="entry name" value="N-terminal domain of ligase-like"/>
    <property type="match status" value="1"/>
</dbReference>